<evidence type="ECO:0008006" key="7">
    <source>
        <dbReference type="Google" id="ProtNLM"/>
    </source>
</evidence>
<evidence type="ECO:0000256" key="2">
    <source>
        <dbReference type="ARBA" id="ARBA00023136"/>
    </source>
</evidence>
<feature type="compositionally biased region" description="Basic and acidic residues" evidence="3">
    <location>
        <begin position="1"/>
        <end position="12"/>
    </location>
</feature>
<evidence type="ECO:0000313" key="6">
    <source>
        <dbReference type="Proteomes" id="UP000675554"/>
    </source>
</evidence>
<evidence type="ECO:0000313" key="5">
    <source>
        <dbReference type="EMBL" id="MBR7674669.1"/>
    </source>
</evidence>
<dbReference type="PANTHER" id="PTHR37042:SF4">
    <property type="entry name" value="OUTER MEMBRANE PROTEIN RV1973"/>
    <property type="match status" value="1"/>
</dbReference>
<sequence>MTRLGARERAVEEEIAAPGSVDDTADGRSARGPGRWARGRGRTVVVALCAVALLTSGVLLFSTAQLAGDPAVENRALTDTDATDRVGEEVATALTRAFSYTPKDTRATADAAREVFDGRAEQQYEALFAKVERKVAEQKLTLTTTVVRTGVVRLTEREARLLVFLDQVTEREGDKPGKAAAQLAVTAEPRGEHWRITDLKSR</sequence>
<keyword evidence="4" id="KW-1133">Transmembrane helix</keyword>
<dbReference type="Proteomes" id="UP000675554">
    <property type="component" value="Unassembled WGS sequence"/>
</dbReference>
<evidence type="ECO:0000256" key="1">
    <source>
        <dbReference type="ARBA" id="ARBA00004370"/>
    </source>
</evidence>
<gene>
    <name evidence="5" type="ORF">KDA82_16910</name>
</gene>
<feature type="transmembrane region" description="Helical" evidence="4">
    <location>
        <begin position="44"/>
        <end position="67"/>
    </location>
</feature>
<protein>
    <recommendedName>
        <fullName evidence="7">Mce-associated membrane protein</fullName>
    </recommendedName>
</protein>
<dbReference type="GO" id="GO:0016020">
    <property type="term" value="C:membrane"/>
    <property type="evidence" value="ECO:0007669"/>
    <property type="project" value="UniProtKB-SubCell"/>
</dbReference>
<dbReference type="AlphaFoldDB" id="A0A8T4IRH2"/>
<evidence type="ECO:0000256" key="3">
    <source>
        <dbReference type="SAM" id="MobiDB-lite"/>
    </source>
</evidence>
<evidence type="ECO:0000256" key="4">
    <source>
        <dbReference type="SAM" id="Phobius"/>
    </source>
</evidence>
<dbReference type="EMBL" id="JAGSMN010000365">
    <property type="protein sequence ID" value="MBR7674669.1"/>
    <property type="molecule type" value="Genomic_DNA"/>
</dbReference>
<reference evidence="5" key="1">
    <citation type="submission" date="2021-04" db="EMBL/GenBank/DDBJ databases">
        <title>Sequencing of actinobacteria type strains.</title>
        <authorList>
            <person name="Nguyen G.-S."/>
            <person name="Wentzel A."/>
        </authorList>
    </citation>
    <scope>NUCLEOTIDE SEQUENCE</scope>
    <source>
        <strain evidence="5">DSM 42095</strain>
    </source>
</reference>
<keyword evidence="4" id="KW-0812">Transmembrane</keyword>
<feature type="region of interest" description="Disordered" evidence="3">
    <location>
        <begin position="1"/>
        <end position="35"/>
    </location>
</feature>
<name>A0A8T4IRH2_9ACTN</name>
<accession>A0A8T4IRH2</accession>
<keyword evidence="6" id="KW-1185">Reference proteome</keyword>
<proteinExistence type="predicted"/>
<comment type="caution">
    <text evidence="5">The sequence shown here is derived from an EMBL/GenBank/DDBJ whole genome shotgun (WGS) entry which is preliminary data.</text>
</comment>
<keyword evidence="2 4" id="KW-0472">Membrane</keyword>
<dbReference type="PANTHER" id="PTHR37042">
    <property type="entry name" value="OUTER MEMBRANE PROTEIN RV1973"/>
    <property type="match status" value="1"/>
</dbReference>
<comment type="subcellular location">
    <subcellularLocation>
        <location evidence="1">Membrane</location>
    </subcellularLocation>
</comment>
<organism evidence="5 6">
    <name type="scientific">Streptomyces daliensis</name>
    <dbReference type="NCBI Taxonomy" id="299421"/>
    <lineage>
        <taxon>Bacteria</taxon>
        <taxon>Bacillati</taxon>
        <taxon>Actinomycetota</taxon>
        <taxon>Actinomycetes</taxon>
        <taxon>Kitasatosporales</taxon>
        <taxon>Streptomycetaceae</taxon>
        <taxon>Streptomyces</taxon>
    </lineage>
</organism>